<feature type="region of interest" description="Disordered" evidence="1">
    <location>
        <begin position="76"/>
        <end position="162"/>
    </location>
</feature>
<comment type="caution">
    <text evidence="2">The sequence shown here is derived from an EMBL/GenBank/DDBJ whole genome shotgun (WGS) entry which is preliminary data.</text>
</comment>
<keyword evidence="3" id="KW-1185">Reference proteome</keyword>
<feature type="region of interest" description="Disordered" evidence="1">
    <location>
        <begin position="38"/>
        <end position="62"/>
    </location>
</feature>
<evidence type="ECO:0000313" key="3">
    <source>
        <dbReference type="Proteomes" id="UP001163846"/>
    </source>
</evidence>
<feature type="compositionally biased region" description="Polar residues" evidence="1">
    <location>
        <begin position="118"/>
        <end position="133"/>
    </location>
</feature>
<proteinExistence type="predicted"/>
<feature type="compositionally biased region" description="Polar residues" evidence="1">
    <location>
        <begin position="85"/>
        <end position="95"/>
    </location>
</feature>
<dbReference type="Proteomes" id="UP001163846">
    <property type="component" value="Unassembled WGS sequence"/>
</dbReference>
<evidence type="ECO:0000256" key="1">
    <source>
        <dbReference type="SAM" id="MobiDB-lite"/>
    </source>
</evidence>
<dbReference type="EMBL" id="MU805939">
    <property type="protein sequence ID" value="KAJ3845257.1"/>
    <property type="molecule type" value="Genomic_DNA"/>
</dbReference>
<accession>A0AA38PLQ4</accession>
<reference evidence="2" key="1">
    <citation type="submission" date="2022-08" db="EMBL/GenBank/DDBJ databases">
        <authorList>
            <consortium name="DOE Joint Genome Institute"/>
            <person name="Min B."/>
            <person name="Riley R."/>
            <person name="Sierra-Patev S."/>
            <person name="Naranjo-Ortiz M."/>
            <person name="Looney B."/>
            <person name="Konkel Z."/>
            <person name="Slot J.C."/>
            <person name="Sakamoto Y."/>
            <person name="Steenwyk J.L."/>
            <person name="Rokas A."/>
            <person name="Carro J."/>
            <person name="Camarero S."/>
            <person name="Ferreira P."/>
            <person name="Molpeceres G."/>
            <person name="Ruiz-Duenas F.J."/>
            <person name="Serrano A."/>
            <person name="Henrissat B."/>
            <person name="Drula E."/>
            <person name="Hughes K.W."/>
            <person name="Mata J.L."/>
            <person name="Ishikawa N.K."/>
            <person name="Vargas-Isla R."/>
            <person name="Ushijima S."/>
            <person name="Smith C.A."/>
            <person name="Ahrendt S."/>
            <person name="Andreopoulos W."/>
            <person name="He G."/>
            <person name="Labutti K."/>
            <person name="Lipzen A."/>
            <person name="Ng V."/>
            <person name="Sandor L."/>
            <person name="Barry K."/>
            <person name="Martinez A.T."/>
            <person name="Xiao Y."/>
            <person name="Gibbons J.G."/>
            <person name="Terashima K."/>
            <person name="Hibbett D.S."/>
            <person name="Grigoriev I.V."/>
        </authorList>
    </citation>
    <scope>NUCLEOTIDE SEQUENCE</scope>
    <source>
        <strain evidence="2">TFB9207</strain>
    </source>
</reference>
<protein>
    <submittedName>
        <fullName evidence="2">Uncharacterized protein</fullName>
    </submittedName>
</protein>
<evidence type="ECO:0000313" key="2">
    <source>
        <dbReference type="EMBL" id="KAJ3845257.1"/>
    </source>
</evidence>
<sequence length="162" mass="17123">MQYSCVPGCSAGPWSNKRAAAIHRSSCPEYRGYYATKRKHDHNDSDVGNAGDSNPPVHDRDVATIKALECKRKKARLQARIGTASGESGLSTTSIQDDRLPEAGPSRSTPSHDGADQLASSISTSFPDDTQSPDAGPSRTPHMGSGELASHSPIASGKMFQA</sequence>
<dbReference type="AlphaFoldDB" id="A0AA38PLQ4"/>
<name>A0AA38PLQ4_9AGAR</name>
<organism evidence="2 3">
    <name type="scientific">Lentinula raphanica</name>
    <dbReference type="NCBI Taxonomy" id="153919"/>
    <lineage>
        <taxon>Eukaryota</taxon>
        <taxon>Fungi</taxon>
        <taxon>Dikarya</taxon>
        <taxon>Basidiomycota</taxon>
        <taxon>Agaricomycotina</taxon>
        <taxon>Agaricomycetes</taxon>
        <taxon>Agaricomycetidae</taxon>
        <taxon>Agaricales</taxon>
        <taxon>Marasmiineae</taxon>
        <taxon>Omphalotaceae</taxon>
        <taxon>Lentinula</taxon>
    </lineage>
</organism>
<gene>
    <name evidence="2" type="ORF">F5878DRAFT_655135</name>
</gene>